<dbReference type="Gene3D" id="3.30.460.10">
    <property type="entry name" value="Beta Polymerase, domain 2"/>
    <property type="match status" value="1"/>
</dbReference>
<dbReference type="Pfam" id="PF22600">
    <property type="entry name" value="MTPAP-like_central"/>
    <property type="match status" value="1"/>
</dbReference>
<dbReference type="InterPro" id="IPR050180">
    <property type="entry name" value="RNR_Ribonuclease"/>
</dbReference>
<reference evidence="6 7" key="1">
    <citation type="journal article" date="2018" name="BMC Genomics">
        <title>The genome of Naegleria lovaniensis, the basis for a comparative approach to unravel pathogenicity factors of the human pathogenic amoeba N. fowleri.</title>
        <authorList>
            <person name="Liechti N."/>
            <person name="Schurch N."/>
            <person name="Bruggmann R."/>
            <person name="Wittwer M."/>
        </authorList>
    </citation>
    <scope>NUCLEOTIDE SEQUENCE [LARGE SCALE GENOMIC DNA]</scope>
    <source>
        <strain evidence="6 7">ATCC 30569</strain>
    </source>
</reference>
<feature type="region of interest" description="Disordered" evidence="4">
    <location>
        <begin position="2152"/>
        <end position="2257"/>
    </location>
</feature>
<dbReference type="InterPro" id="IPR002058">
    <property type="entry name" value="PAP_assoc"/>
</dbReference>
<dbReference type="SMART" id="SM00955">
    <property type="entry name" value="RNB"/>
    <property type="match status" value="1"/>
</dbReference>
<feature type="compositionally biased region" description="Low complexity" evidence="4">
    <location>
        <begin position="2162"/>
        <end position="2183"/>
    </location>
</feature>
<dbReference type="CDD" id="cd05402">
    <property type="entry name" value="NT_PAP_TUTase"/>
    <property type="match status" value="1"/>
</dbReference>
<feature type="compositionally biased region" description="Basic residues" evidence="4">
    <location>
        <begin position="2245"/>
        <end position="2257"/>
    </location>
</feature>
<evidence type="ECO:0000313" key="7">
    <source>
        <dbReference type="Proteomes" id="UP000816034"/>
    </source>
</evidence>
<evidence type="ECO:0000313" key="6">
    <source>
        <dbReference type="EMBL" id="KAG2388049.1"/>
    </source>
</evidence>
<dbReference type="PANTHER" id="PTHR23355">
    <property type="entry name" value="RIBONUCLEASE"/>
    <property type="match status" value="1"/>
</dbReference>
<feature type="compositionally biased region" description="Polar residues" evidence="4">
    <location>
        <begin position="128"/>
        <end position="154"/>
    </location>
</feature>
<dbReference type="Gene3D" id="1.10.1410.10">
    <property type="match status" value="1"/>
</dbReference>
<dbReference type="PANTHER" id="PTHR23355:SF9">
    <property type="entry name" value="DIS3-LIKE EXONUCLEASE 2"/>
    <property type="match status" value="1"/>
</dbReference>
<feature type="compositionally biased region" description="Basic and acidic residues" evidence="4">
    <location>
        <begin position="664"/>
        <end position="675"/>
    </location>
</feature>
<evidence type="ECO:0000256" key="2">
    <source>
        <dbReference type="ARBA" id="ARBA00022842"/>
    </source>
</evidence>
<dbReference type="GO" id="GO:0003723">
    <property type="term" value="F:RNA binding"/>
    <property type="evidence" value="ECO:0007669"/>
    <property type="project" value="InterPro"/>
</dbReference>
<keyword evidence="7" id="KW-1185">Reference proteome</keyword>
<feature type="compositionally biased region" description="Low complexity" evidence="4">
    <location>
        <begin position="110"/>
        <end position="119"/>
    </location>
</feature>
<feature type="compositionally biased region" description="Low complexity" evidence="4">
    <location>
        <begin position="639"/>
        <end position="650"/>
    </location>
</feature>
<evidence type="ECO:0000256" key="3">
    <source>
        <dbReference type="SAM" id="Coils"/>
    </source>
</evidence>
<feature type="compositionally biased region" description="Basic residues" evidence="4">
    <location>
        <begin position="2224"/>
        <end position="2233"/>
    </location>
</feature>
<dbReference type="Gene3D" id="2.40.50.690">
    <property type="match status" value="1"/>
</dbReference>
<feature type="domain" description="RNB" evidence="5">
    <location>
        <begin position="1424"/>
        <end position="1873"/>
    </location>
</feature>
<dbReference type="InterPro" id="IPR043519">
    <property type="entry name" value="NT_sf"/>
</dbReference>
<dbReference type="SUPFAM" id="SSF50249">
    <property type="entry name" value="Nucleic acid-binding proteins"/>
    <property type="match status" value="2"/>
</dbReference>
<protein>
    <recommendedName>
        <fullName evidence="5">RNB domain-containing protein</fullName>
    </recommendedName>
</protein>
<feature type="region of interest" description="Disordered" evidence="4">
    <location>
        <begin position="366"/>
        <end position="390"/>
    </location>
</feature>
<evidence type="ECO:0000256" key="1">
    <source>
        <dbReference type="ARBA" id="ARBA00022723"/>
    </source>
</evidence>
<accession>A0AA88GXQ7</accession>
<evidence type="ECO:0000259" key="5">
    <source>
        <dbReference type="SMART" id="SM00955"/>
    </source>
</evidence>
<dbReference type="Pfam" id="PF03828">
    <property type="entry name" value="PAP_assoc"/>
    <property type="match status" value="1"/>
</dbReference>
<dbReference type="Pfam" id="PF00773">
    <property type="entry name" value="RNB"/>
    <property type="match status" value="1"/>
</dbReference>
<feature type="compositionally biased region" description="Pro residues" evidence="4">
    <location>
        <begin position="1"/>
        <end position="12"/>
    </location>
</feature>
<dbReference type="GO" id="GO:0000175">
    <property type="term" value="F:3'-5'-RNA exonuclease activity"/>
    <property type="evidence" value="ECO:0007669"/>
    <property type="project" value="TreeGrafter"/>
</dbReference>
<keyword evidence="2" id="KW-0460">Magnesium</keyword>
<dbReference type="Gene3D" id="2.40.50.700">
    <property type="match status" value="1"/>
</dbReference>
<dbReference type="InterPro" id="IPR001900">
    <property type="entry name" value="RNase_II/R"/>
</dbReference>
<feature type="region of interest" description="Disordered" evidence="4">
    <location>
        <begin position="1"/>
        <end position="154"/>
    </location>
</feature>
<feature type="region of interest" description="Disordered" evidence="4">
    <location>
        <begin position="638"/>
        <end position="675"/>
    </location>
</feature>
<dbReference type="PROSITE" id="PS50152">
    <property type="entry name" value="25A_SYNTH_3"/>
    <property type="match status" value="1"/>
</dbReference>
<dbReference type="InterPro" id="IPR022966">
    <property type="entry name" value="RNase_II/R_CS"/>
</dbReference>
<feature type="compositionally biased region" description="Polar residues" evidence="4">
    <location>
        <begin position="27"/>
        <end position="42"/>
    </location>
</feature>
<dbReference type="GO" id="GO:0000932">
    <property type="term" value="C:P-body"/>
    <property type="evidence" value="ECO:0007669"/>
    <property type="project" value="TreeGrafter"/>
</dbReference>
<organism evidence="6 7">
    <name type="scientific">Naegleria lovaniensis</name>
    <name type="common">Amoeba</name>
    <dbReference type="NCBI Taxonomy" id="51637"/>
    <lineage>
        <taxon>Eukaryota</taxon>
        <taxon>Discoba</taxon>
        <taxon>Heterolobosea</taxon>
        <taxon>Tetramitia</taxon>
        <taxon>Eutetramitia</taxon>
        <taxon>Vahlkampfiidae</taxon>
        <taxon>Naegleria</taxon>
    </lineage>
</organism>
<evidence type="ECO:0000256" key="4">
    <source>
        <dbReference type="SAM" id="MobiDB-lite"/>
    </source>
</evidence>
<proteinExistence type="predicted"/>
<feature type="coiled-coil region" evidence="3">
    <location>
        <begin position="325"/>
        <end position="355"/>
    </location>
</feature>
<dbReference type="SUPFAM" id="SSF81301">
    <property type="entry name" value="Nucleotidyltransferase"/>
    <property type="match status" value="1"/>
</dbReference>
<dbReference type="InterPro" id="IPR012340">
    <property type="entry name" value="NA-bd_OB-fold"/>
</dbReference>
<dbReference type="GO" id="GO:0006402">
    <property type="term" value="P:mRNA catabolic process"/>
    <property type="evidence" value="ECO:0007669"/>
    <property type="project" value="TreeGrafter"/>
</dbReference>
<feature type="compositionally biased region" description="Basic residues" evidence="4">
    <location>
        <begin position="45"/>
        <end position="62"/>
    </location>
</feature>
<sequence>MSFPPESSPPPSGATSNIHQQDDTIVGGTSNQFYEAAHTNQPGGARHKKPSAPKQQQHRRSSSKGSVDASSNSKNEKSNASKGGNGQTLVKVHHKPPPSRKQAAVKFVKTQSTTSQLSEETTEEMTIVATSSSTITPTGDSSNSPTASPGASTEESYIPMYVRKLRENLEKVYGLSCSIDVKGITKTIWNGIIQPTIISELNPSLMEKLSAQNMNNIASYLKSDDPRLVQVIMAIDQLLEDIHNADHVEDYIPSFLLDKHHIVRVKDQPVLLLPTLEATLFDLIEYEIRNVWRKANEFTNIQLLNVTSQFQTLTKLFHEEAPSQIDQLSHELKNIENMDNECMKQRLAIQQALDNMSDKIGKLAESIRSSKAQQEPEIEEPEQPKETLEEQIPEENLSVEELQEIDQKRRQLIAKVDAFLKLIESEEESNKLKLFSDAVHLLHASLYNTKKNVGLTQVVPLPARTIPVTIITSLLNFLKDNTEKIPNSVVSCLLQVSSLSLKGRRVNEKKEIFAVYRSVLTHFTQYLTIRKMELFLKIMHQVVQSLHHTDPEFVTFLMTHEVSKPSKTNANFSDRTKLVELWQVQAFCATLVMANPILSHQIFSFYTRQVLTWLNLWEDIRNLCLRETSLTLIKKGFKTPSTTPATTPSTLAVPEANDGYVSSSEKESEVEPSDERMEEVAKQVQSQLEKEQNVYAEIESIEKELLKSPEKLKEEAELINMTQLTNDCVHLYETELKPSDEEKLAKKELVEEVSKIISTLFSQKQNAGELSEPKIYTYGSYASDLSLKGASDIDMCISFEGLENIQENNKLQGRILEMIRKEMDGKSKNDNTLFPHLKSQNQEVVRSSRVPILKIHDSKRNLDCDLCVATYMGVVNTRMISTYLMVDPKMLTYYGVNADMYLLDRVKMLIYIIKRWAKRRHINDPPAGSLSSYSYVLLALQFLQTIEVLPSLQQLVDDENILSKQINIEDISKPQTINAYNTKYFKNLEKLPSLWKAVDIEKVSKYTLGHLVYMFFEFYAKKFNFDTHTVSLRNGSPIPKKKVSLNSQTIISIEDPFEIRDLGSVVSNELGPVIVSEFRRAFEILCSGGSVHDLLEEREGISSVNIYQMKRDFGKGYDEHLQLEQVVELIQKGELFQGELRVNKKRMTEAYVTVEGGPFKKDIFIDGLKNRNRAMHGDIVAVKVERTKIVAGSVMETVESKDSTNEDKVEPISSTTTVEVAEENVIFTGVVVAVLKKKSPTIFPCTLMAQDEIRGYRWLIPLEKSYPKLMVKFEEFEKKFNAKSHVIEEGLFVVEMKPWDKASNYPKGSLIGCLGFKKDLWSLKRALLLQYCPIMFDNIYSERKVDREAEKEIVSTGSSAILSQSVKMADSVAGSLVSQSALEENSQTLKNRQDFSNNSISNIGDTISDINFDRGASSDNLIQVQDWRQSRRIFTIDPTHSKDLDDAIAIEPIYEQNVSKITDLNRKPYENVQKFLVTVAIADVSQFVPLNSPIDKEARKRGTSVYMINSVEHMLDPSLSQNLCSLHGGVNRFAIAVEFIMDRETCTIDKETIKFNRCMMNSCCRLDYNRAQKMILHYNKNKFNGFVQSDPKIKFGLEADEVPPTYGSFTLDEIYEDIQIFNELSQKLRQQRAEKGSVFLKNEQLHFECDMNGKGFPLKVLCDEHNESHILIEEMMLVANELAATALYEHFGDATLLRVHSSPKIDKWAVTVALLADRICKWKIENVAKQGIDGEAENEKAFVLDMLEKCIRQRTKGLEANEKPVTIQYVINLLIENTKQHETLMHTIQHMLLREMQLAQYATVGDCKKSKSSDEEEQDLSHSDFSKRLIPKKKFDNTWHFALCKEFYTHFTSPIRRYADLIVHRCLLQMIKENRLKELGTSKEEILANRDASLSAHEISSIAEHLNDQAYRARLLQDECEKQYLAYYLLPILSASVERVEAVVLSLGKRSFTIYVPKYGLELQVNAMKHFSPTPTTINLEEREIESMVPRKVLSIASETAEEDGHLGGSFIEKLIITWSSSTTPITSVDLDEDHLKEATSLEQPESKVGTISSSSWTPYNRTIELVPLKKILVDIDVNLGQVPIEIMCYNIWEFGQELKHPNFSSKMIQKHGKTAASQNAFKENAKTNEKTSAVLQSVSAQVKQMENIIETMQKKSRKKTVPPTSSSAVTTTTSSQQQSISAPSPPPHVSRPHFPTSSRGRGGRGRGGSSIALGESGSYTSHHTTHHHHLHHSERGSGSSTRGRGVRVKRVPHNEE</sequence>
<name>A0AA88GXQ7_NAELO</name>
<dbReference type="SUPFAM" id="SSF81631">
    <property type="entry name" value="PAP/OAS1 substrate-binding domain"/>
    <property type="match status" value="1"/>
</dbReference>
<dbReference type="InterPro" id="IPR054708">
    <property type="entry name" value="MTPAP-like_central"/>
</dbReference>
<comment type="caution">
    <text evidence="6">The sequence shown here is derived from an EMBL/GenBank/DDBJ whole genome shotgun (WGS) entry which is preliminary data.</text>
</comment>
<dbReference type="RefSeq" id="XP_044552041.1">
    <property type="nucleotide sequence ID" value="XM_044699126.1"/>
</dbReference>
<dbReference type="Proteomes" id="UP000816034">
    <property type="component" value="Unassembled WGS sequence"/>
</dbReference>
<keyword evidence="3" id="KW-0175">Coiled coil</keyword>
<dbReference type="GO" id="GO:0046872">
    <property type="term" value="F:metal ion binding"/>
    <property type="evidence" value="ECO:0007669"/>
    <property type="project" value="UniProtKB-KW"/>
</dbReference>
<dbReference type="PROSITE" id="PS01175">
    <property type="entry name" value="RIBONUCLEASE_II"/>
    <property type="match status" value="1"/>
</dbReference>
<gene>
    <name evidence="6" type="ORF">C9374_000899</name>
</gene>
<dbReference type="InterPro" id="IPR041505">
    <property type="entry name" value="Dis3_CSD2"/>
</dbReference>
<dbReference type="Pfam" id="PF17849">
    <property type="entry name" value="OB_Dis3"/>
    <property type="match status" value="1"/>
</dbReference>
<dbReference type="EMBL" id="PYSW02000011">
    <property type="protein sequence ID" value="KAG2388049.1"/>
    <property type="molecule type" value="Genomic_DNA"/>
</dbReference>
<dbReference type="GO" id="GO:0005739">
    <property type="term" value="C:mitochondrion"/>
    <property type="evidence" value="ECO:0007669"/>
    <property type="project" value="UniProtKB-ARBA"/>
</dbReference>
<keyword evidence="1" id="KW-0479">Metal-binding</keyword>
<dbReference type="GeneID" id="68093355"/>